<dbReference type="Proteomes" id="UP000189580">
    <property type="component" value="Chromosome a"/>
</dbReference>
<feature type="transmembrane region" description="Helical" evidence="6">
    <location>
        <begin position="137"/>
        <end position="155"/>
    </location>
</feature>
<name>A0A167CWP2_9ASCO</name>
<feature type="transmembrane region" description="Helical" evidence="6">
    <location>
        <begin position="67"/>
        <end position="85"/>
    </location>
</feature>
<evidence type="ECO:0000259" key="7">
    <source>
        <dbReference type="PROSITE" id="PS50850"/>
    </source>
</evidence>
<protein>
    <submittedName>
        <fullName evidence="8">Myo-inositol transporter ITR1</fullName>
    </submittedName>
</protein>
<accession>A0A167CWP2</accession>
<proteinExistence type="predicted"/>
<dbReference type="EMBL" id="CP014501">
    <property type="protein sequence ID" value="ANB12194.1"/>
    <property type="molecule type" value="Genomic_DNA"/>
</dbReference>
<dbReference type="KEGG" id="slb:AWJ20_433"/>
<evidence type="ECO:0000256" key="3">
    <source>
        <dbReference type="ARBA" id="ARBA00022692"/>
    </source>
</evidence>
<dbReference type="PROSITE" id="PS50850">
    <property type="entry name" value="MFS"/>
    <property type="match status" value="1"/>
</dbReference>
<evidence type="ECO:0000313" key="8">
    <source>
        <dbReference type="EMBL" id="ANB12194.1"/>
    </source>
</evidence>
<organism evidence="8 9">
    <name type="scientific">Sugiyamaella lignohabitans</name>
    <dbReference type="NCBI Taxonomy" id="796027"/>
    <lineage>
        <taxon>Eukaryota</taxon>
        <taxon>Fungi</taxon>
        <taxon>Dikarya</taxon>
        <taxon>Ascomycota</taxon>
        <taxon>Saccharomycotina</taxon>
        <taxon>Dipodascomycetes</taxon>
        <taxon>Dipodascales</taxon>
        <taxon>Trichomonascaceae</taxon>
        <taxon>Sugiyamaella</taxon>
    </lineage>
</organism>
<keyword evidence="3 6" id="KW-0812">Transmembrane</keyword>
<dbReference type="Pfam" id="PF00083">
    <property type="entry name" value="Sugar_tr"/>
    <property type="match status" value="1"/>
</dbReference>
<dbReference type="AlphaFoldDB" id="A0A167CWP2"/>
<sequence length="181" mass="19216">MDKVSEEFNENPDIKPPPQDLVEIDAGVYFEVNETRINDELIALEDELITSGKRPYLASKIVPKPKYFVWLLASLASLGGFLFGLDQSLISGASLYIPQALGLSASELSMVVGFTPLGAIFGALIIMPTNDVLGRKWAIIVSSVLFTVGAIMEAAAQSFGVLLAGRMILGAALGLLSGTGK</sequence>
<evidence type="ECO:0000256" key="5">
    <source>
        <dbReference type="ARBA" id="ARBA00023136"/>
    </source>
</evidence>
<evidence type="ECO:0000313" key="9">
    <source>
        <dbReference type="Proteomes" id="UP000189580"/>
    </source>
</evidence>
<keyword evidence="5 6" id="KW-0472">Membrane</keyword>
<reference evidence="8 9" key="1">
    <citation type="submission" date="2016-02" db="EMBL/GenBank/DDBJ databases">
        <title>Complete genome sequence and transcriptome regulation of the pentose utilising yeast Sugiyamaella lignohabitans.</title>
        <authorList>
            <person name="Bellasio M."/>
            <person name="Peymann A."/>
            <person name="Valli M."/>
            <person name="Sipitzky M."/>
            <person name="Graf A."/>
            <person name="Sauer M."/>
            <person name="Marx H."/>
            <person name="Mattanovich D."/>
        </authorList>
    </citation>
    <scope>NUCLEOTIDE SEQUENCE [LARGE SCALE GENOMIC DNA]</scope>
    <source>
        <strain evidence="8 9">CBS 10342</strain>
    </source>
</reference>
<dbReference type="PANTHER" id="PTHR48020:SF9">
    <property type="entry name" value="MAJOR FACILITATOR SUPERFAMILY (MFS) PROFILE DOMAIN-CONTAINING PROTEIN"/>
    <property type="match status" value="1"/>
</dbReference>
<dbReference type="PANTHER" id="PTHR48020">
    <property type="entry name" value="PROTON MYO-INOSITOL COTRANSPORTER"/>
    <property type="match status" value="1"/>
</dbReference>
<gene>
    <name evidence="8" type="primary">ITR1</name>
    <name evidence="8" type="ORF">AWJ20_433</name>
</gene>
<dbReference type="InterPro" id="IPR036259">
    <property type="entry name" value="MFS_trans_sf"/>
</dbReference>
<evidence type="ECO:0000256" key="2">
    <source>
        <dbReference type="ARBA" id="ARBA00022448"/>
    </source>
</evidence>
<comment type="subcellular location">
    <subcellularLocation>
        <location evidence="1">Membrane</location>
        <topology evidence="1">Multi-pass membrane protein</topology>
    </subcellularLocation>
</comment>
<dbReference type="GO" id="GO:0016020">
    <property type="term" value="C:membrane"/>
    <property type="evidence" value="ECO:0007669"/>
    <property type="project" value="UniProtKB-SubCell"/>
</dbReference>
<evidence type="ECO:0000256" key="6">
    <source>
        <dbReference type="SAM" id="Phobius"/>
    </source>
</evidence>
<dbReference type="SUPFAM" id="SSF103473">
    <property type="entry name" value="MFS general substrate transporter"/>
    <property type="match status" value="1"/>
</dbReference>
<feature type="domain" description="Major facilitator superfamily (MFS) profile" evidence="7">
    <location>
        <begin position="72"/>
        <end position="181"/>
    </location>
</feature>
<keyword evidence="4 6" id="KW-1133">Transmembrane helix</keyword>
<keyword evidence="9" id="KW-1185">Reference proteome</keyword>
<dbReference type="GO" id="GO:0022857">
    <property type="term" value="F:transmembrane transporter activity"/>
    <property type="evidence" value="ECO:0007669"/>
    <property type="project" value="InterPro"/>
</dbReference>
<feature type="transmembrane region" description="Helical" evidence="6">
    <location>
        <begin position="105"/>
        <end position="125"/>
    </location>
</feature>
<dbReference type="GeneID" id="30036450"/>
<keyword evidence="2" id="KW-0813">Transport</keyword>
<dbReference type="InterPro" id="IPR005828">
    <property type="entry name" value="MFS_sugar_transport-like"/>
</dbReference>
<dbReference type="InterPro" id="IPR050814">
    <property type="entry name" value="Myo-inositol_Transporter"/>
</dbReference>
<evidence type="ECO:0000256" key="4">
    <source>
        <dbReference type="ARBA" id="ARBA00022989"/>
    </source>
</evidence>
<evidence type="ECO:0000256" key="1">
    <source>
        <dbReference type="ARBA" id="ARBA00004141"/>
    </source>
</evidence>
<dbReference type="OrthoDB" id="6339427at2759"/>
<dbReference type="RefSeq" id="XP_018734671.1">
    <property type="nucleotide sequence ID" value="XM_018881396.1"/>
</dbReference>
<dbReference type="Gene3D" id="1.20.1250.20">
    <property type="entry name" value="MFS general substrate transporter like domains"/>
    <property type="match status" value="1"/>
</dbReference>
<dbReference type="InterPro" id="IPR020846">
    <property type="entry name" value="MFS_dom"/>
</dbReference>